<dbReference type="eggNOG" id="ENOG5031CTK">
    <property type="taxonomic scope" value="Bacteria"/>
</dbReference>
<organism evidence="1 2">
    <name type="scientific">Desulfosudis oleivorans (strain DSM 6200 / JCM 39069 / Hxd3)</name>
    <name type="common">Desulfococcus oleovorans</name>
    <dbReference type="NCBI Taxonomy" id="96561"/>
    <lineage>
        <taxon>Bacteria</taxon>
        <taxon>Pseudomonadati</taxon>
        <taxon>Thermodesulfobacteriota</taxon>
        <taxon>Desulfobacteria</taxon>
        <taxon>Desulfobacterales</taxon>
        <taxon>Desulfosudaceae</taxon>
        <taxon>Desulfosudis</taxon>
    </lineage>
</organism>
<dbReference type="KEGG" id="dol:Dole_2244"/>
<proteinExistence type="predicted"/>
<sequence length="148" mass="16679">MKLPEYITVDEVKRVCNEIGLRDWSEITDPSVSEAEASTILKIVNVQGMDIPLEAFRKGLEVELEHGTRFEDANVTNNHPVLTGKIVLAHLKETMDYYERIEVAEIEGDLLKAVLSKNIDKIGSKYKKLIEAQKALNQSVAEQLKRGD</sequence>
<dbReference type="AlphaFoldDB" id="A8ZUV8"/>
<name>A8ZUV8_DESOH</name>
<dbReference type="Pfam" id="PF18905">
    <property type="entry name" value="DUF5661"/>
    <property type="match status" value="1"/>
</dbReference>
<accession>A8ZUV8</accession>
<dbReference type="EMBL" id="CP000859">
    <property type="protein sequence ID" value="ABW68048.1"/>
    <property type="molecule type" value="Genomic_DNA"/>
</dbReference>
<gene>
    <name evidence="1" type="ordered locus">Dole_2244</name>
</gene>
<protein>
    <submittedName>
        <fullName evidence="1">Uncharacterized protein</fullName>
    </submittedName>
</protein>
<evidence type="ECO:0000313" key="1">
    <source>
        <dbReference type="EMBL" id="ABW68048.1"/>
    </source>
</evidence>
<dbReference type="InterPro" id="IPR043720">
    <property type="entry name" value="DUF5661"/>
</dbReference>
<reference evidence="1 2" key="1">
    <citation type="submission" date="2007-10" db="EMBL/GenBank/DDBJ databases">
        <title>Complete sequence of Desulfococcus oleovorans Hxd3.</title>
        <authorList>
            <consortium name="US DOE Joint Genome Institute"/>
            <person name="Copeland A."/>
            <person name="Lucas S."/>
            <person name="Lapidus A."/>
            <person name="Barry K."/>
            <person name="Glavina del Rio T."/>
            <person name="Dalin E."/>
            <person name="Tice H."/>
            <person name="Pitluck S."/>
            <person name="Kiss H."/>
            <person name="Brettin T."/>
            <person name="Bruce D."/>
            <person name="Detter J.C."/>
            <person name="Han C."/>
            <person name="Schmutz J."/>
            <person name="Larimer F."/>
            <person name="Land M."/>
            <person name="Hauser L."/>
            <person name="Kyrpides N."/>
            <person name="Kim E."/>
            <person name="Wawrik B."/>
            <person name="Richardson P."/>
        </authorList>
    </citation>
    <scope>NUCLEOTIDE SEQUENCE [LARGE SCALE GENOMIC DNA]</scope>
    <source>
        <strain evidence="2">DSM 6200 / JCM 39069 / Hxd3</strain>
    </source>
</reference>
<dbReference type="Proteomes" id="UP000008561">
    <property type="component" value="Chromosome"/>
</dbReference>
<evidence type="ECO:0000313" key="2">
    <source>
        <dbReference type="Proteomes" id="UP000008561"/>
    </source>
</evidence>
<dbReference type="OrthoDB" id="5515006at2"/>
<dbReference type="STRING" id="96561.Dole_2244"/>
<keyword evidence="2" id="KW-1185">Reference proteome</keyword>
<dbReference type="RefSeq" id="WP_012175660.1">
    <property type="nucleotide sequence ID" value="NC_009943.1"/>
</dbReference>
<dbReference type="HOGENOM" id="CLU_1592997_0_0_7"/>